<dbReference type="InterPro" id="IPR002110">
    <property type="entry name" value="Ankyrin_rpt"/>
</dbReference>
<dbReference type="SUPFAM" id="SSF48403">
    <property type="entry name" value="Ankyrin repeat"/>
    <property type="match status" value="1"/>
</dbReference>
<evidence type="ECO:0000313" key="2">
    <source>
        <dbReference type="EMBL" id="TGY33609.1"/>
    </source>
</evidence>
<proteinExistence type="predicted"/>
<dbReference type="EMBL" id="SRYW01000009">
    <property type="protein sequence ID" value="TGY33609.1"/>
    <property type="molecule type" value="Genomic_DNA"/>
</dbReference>
<dbReference type="Proteomes" id="UP000306631">
    <property type="component" value="Unassembled WGS sequence"/>
</dbReference>
<name>A0A2D0AJN6_STEMA</name>
<organism evidence="1 3">
    <name type="scientific">Stenotrophomonas maltophilia</name>
    <name type="common">Pseudomonas maltophilia</name>
    <name type="synonym">Xanthomonas maltophilia</name>
    <dbReference type="NCBI Taxonomy" id="40324"/>
    <lineage>
        <taxon>Bacteria</taxon>
        <taxon>Pseudomonadati</taxon>
        <taxon>Pseudomonadota</taxon>
        <taxon>Gammaproteobacteria</taxon>
        <taxon>Lysobacterales</taxon>
        <taxon>Lysobacteraceae</taxon>
        <taxon>Stenotrophomonas</taxon>
        <taxon>Stenotrophomonas maltophilia group</taxon>
    </lineage>
</organism>
<dbReference type="RefSeq" id="WP_088434070.1">
    <property type="nucleotide sequence ID" value="NZ_SRYW01000009.1"/>
</dbReference>
<reference evidence="1 3" key="1">
    <citation type="submission" date="2017-06" db="EMBL/GenBank/DDBJ databases">
        <authorList>
            <person name="Kim H.J."/>
            <person name="Triplett B.A."/>
        </authorList>
    </citation>
    <scope>NUCLEOTIDE SEQUENCE [LARGE SCALE GENOMIC DNA]</scope>
    <source>
        <strain evidence="1 3">13146</strain>
    </source>
</reference>
<gene>
    <name evidence="1" type="ORF">CEE60_12005</name>
    <name evidence="2" type="ORF">E5352_11750</name>
</gene>
<dbReference type="Gene3D" id="1.25.40.20">
    <property type="entry name" value="Ankyrin repeat-containing domain"/>
    <property type="match status" value="1"/>
</dbReference>
<dbReference type="AlphaFoldDB" id="A0A2D0AJN6"/>
<accession>A0A2D0AJN6</accession>
<dbReference type="OrthoDB" id="6040177at2"/>
<dbReference type="InterPro" id="IPR036770">
    <property type="entry name" value="Ankyrin_rpt-contain_sf"/>
</dbReference>
<sequence length="150" mass="16483">MELLPKAIADGRGKLYVTLPEFREAFRQMCQAVEQLPKAVIERGRALAYPQLHHACVQGDIELVEALLSRGVGPNSYPFTEDEGDEPPLVWLVMAEEMKIDAKISVASVLIRYGADVEEGDALSLAQQLGDWPFANYLEEAGRGQPQTAG</sequence>
<evidence type="ECO:0000313" key="4">
    <source>
        <dbReference type="Proteomes" id="UP000306631"/>
    </source>
</evidence>
<evidence type="ECO:0000313" key="3">
    <source>
        <dbReference type="Proteomes" id="UP000198157"/>
    </source>
</evidence>
<evidence type="ECO:0000313" key="1">
    <source>
        <dbReference type="EMBL" id="OWQ52762.1"/>
    </source>
</evidence>
<comment type="caution">
    <text evidence="1">The sequence shown here is derived from an EMBL/GenBank/DDBJ whole genome shotgun (WGS) entry which is preliminary data.</text>
</comment>
<dbReference type="Pfam" id="PF13606">
    <property type="entry name" value="Ank_3"/>
    <property type="match status" value="1"/>
</dbReference>
<dbReference type="Proteomes" id="UP000198157">
    <property type="component" value="Unassembled WGS sequence"/>
</dbReference>
<reference evidence="2 4" key="2">
    <citation type="submission" date="2019-04" db="EMBL/GenBank/DDBJ databases">
        <title>Microbes associate with the intestines of laboratory mice.</title>
        <authorList>
            <person name="Navarre W."/>
            <person name="Wong E."/>
            <person name="Huang K."/>
            <person name="Tropini C."/>
            <person name="Ng K."/>
            <person name="Yu B."/>
        </authorList>
    </citation>
    <scope>NUCLEOTIDE SEQUENCE [LARGE SCALE GENOMIC DNA]</scope>
    <source>
        <strain evidence="2 4">NM62_B4-13</strain>
    </source>
</reference>
<protein>
    <submittedName>
        <fullName evidence="2">Ankyrin repeat domain-containing protein</fullName>
    </submittedName>
</protein>
<dbReference type="EMBL" id="NIVS01000027">
    <property type="protein sequence ID" value="OWQ52762.1"/>
    <property type="molecule type" value="Genomic_DNA"/>
</dbReference>